<reference evidence="2" key="2">
    <citation type="submission" date="2020-06" db="EMBL/GenBank/DDBJ databases">
        <authorList>
            <person name="Sheffer M."/>
        </authorList>
    </citation>
    <scope>NUCLEOTIDE SEQUENCE</scope>
</reference>
<feature type="compositionally biased region" description="Polar residues" evidence="1">
    <location>
        <begin position="497"/>
        <end position="511"/>
    </location>
</feature>
<organism evidence="2 3">
    <name type="scientific">Argiope bruennichi</name>
    <name type="common">Wasp spider</name>
    <name type="synonym">Aranea bruennichi</name>
    <dbReference type="NCBI Taxonomy" id="94029"/>
    <lineage>
        <taxon>Eukaryota</taxon>
        <taxon>Metazoa</taxon>
        <taxon>Ecdysozoa</taxon>
        <taxon>Arthropoda</taxon>
        <taxon>Chelicerata</taxon>
        <taxon>Arachnida</taxon>
        <taxon>Araneae</taxon>
        <taxon>Araneomorphae</taxon>
        <taxon>Entelegynae</taxon>
        <taxon>Araneoidea</taxon>
        <taxon>Araneidae</taxon>
        <taxon>Argiope</taxon>
    </lineage>
</organism>
<feature type="region of interest" description="Disordered" evidence="1">
    <location>
        <begin position="83"/>
        <end position="122"/>
    </location>
</feature>
<keyword evidence="3" id="KW-1185">Reference proteome</keyword>
<protein>
    <submittedName>
        <fullName evidence="2">Uncharacterized protein</fullName>
    </submittedName>
</protein>
<proteinExistence type="predicted"/>
<accession>A0A8T0ELP7</accession>
<feature type="region of interest" description="Disordered" evidence="1">
    <location>
        <begin position="190"/>
        <end position="223"/>
    </location>
</feature>
<name>A0A8T0ELP7_ARGBR</name>
<feature type="compositionally biased region" description="Polar residues" evidence="1">
    <location>
        <begin position="83"/>
        <end position="93"/>
    </location>
</feature>
<dbReference type="EMBL" id="JABXBU010002072">
    <property type="protein sequence ID" value="KAF8776833.1"/>
    <property type="molecule type" value="Genomic_DNA"/>
</dbReference>
<feature type="region of interest" description="Disordered" evidence="1">
    <location>
        <begin position="497"/>
        <end position="532"/>
    </location>
</feature>
<comment type="caution">
    <text evidence="2">The sequence shown here is derived from an EMBL/GenBank/DDBJ whole genome shotgun (WGS) entry which is preliminary data.</text>
</comment>
<dbReference type="AlphaFoldDB" id="A0A8T0ELP7"/>
<feature type="compositionally biased region" description="Polar residues" evidence="1">
    <location>
        <begin position="198"/>
        <end position="214"/>
    </location>
</feature>
<evidence type="ECO:0000256" key="1">
    <source>
        <dbReference type="SAM" id="MobiDB-lite"/>
    </source>
</evidence>
<feature type="compositionally biased region" description="Basic and acidic residues" evidence="1">
    <location>
        <begin position="94"/>
        <end position="103"/>
    </location>
</feature>
<sequence length="545" mass="61888">MERNRVTSRLRPRPYDLRRKVLLKNFFREQMTYIPHIRSTDEVSLDASGDSDFDENESNSNTNEGNVLTPKKVEDNIVTTASMSEPVPSTSNCCEKENSHDLESFSNEPSSNVTKMDEKPTSKFPRLSRIIETIDSHLSKKNRRKGIIKAKHELRACKSILKPTGMKTVKDTEGSARVKAKSFFERFKSRRDKKRNKIPTSKISNLFGSRNQSPAKYDSKVSTTSTKSVQTDVSWSPDRYQNIEISNISLRAENRLLSESLSSIIINTDFISDSSHNSLCTDSYTNSNYNSTAYNAEQIPLTVTNGNGSNSRQTGFSGTRILRSKSMQDEKRSQAPSHLRTRSFNFRDIKRPYTYNAEQIPLTATNGNGSNSRQNGFSGTRILRSKSMQNEKRNQVSSRLRTRSFNFRDIKRPYTCDTLVANEPYHSKQGHYKVNHIASTNPVCAKTRLSILQRIDASPLYNTNTSSTLRILSNKSGKTIIRRSSMPEKVYSCNNQARPIRSSSMRESNCYSRVSSSQSSHRRSNSYKGYPSSVPFQDLPAEAFY</sequence>
<reference evidence="2" key="1">
    <citation type="journal article" date="2020" name="bioRxiv">
        <title>Chromosome-level reference genome of the European wasp spider Argiope bruennichi: a resource for studies on range expansion and evolutionary adaptation.</title>
        <authorList>
            <person name="Sheffer M.M."/>
            <person name="Hoppe A."/>
            <person name="Krehenwinkel H."/>
            <person name="Uhl G."/>
            <person name="Kuss A.W."/>
            <person name="Jensen L."/>
            <person name="Jensen C."/>
            <person name="Gillespie R.G."/>
            <person name="Hoff K.J."/>
            <person name="Prost S."/>
        </authorList>
    </citation>
    <scope>NUCLEOTIDE SEQUENCE</scope>
</reference>
<evidence type="ECO:0000313" key="3">
    <source>
        <dbReference type="Proteomes" id="UP000807504"/>
    </source>
</evidence>
<feature type="region of interest" description="Disordered" evidence="1">
    <location>
        <begin position="42"/>
        <end position="68"/>
    </location>
</feature>
<feature type="compositionally biased region" description="Polar residues" evidence="1">
    <location>
        <begin position="104"/>
        <end position="114"/>
    </location>
</feature>
<dbReference type="Proteomes" id="UP000807504">
    <property type="component" value="Unassembled WGS sequence"/>
</dbReference>
<gene>
    <name evidence="2" type="ORF">HNY73_013776</name>
</gene>
<evidence type="ECO:0000313" key="2">
    <source>
        <dbReference type="EMBL" id="KAF8776833.1"/>
    </source>
</evidence>